<gene>
    <name evidence="2" type="ORF">DKT69_33735</name>
</gene>
<dbReference type="EMBL" id="QGKS01000452">
    <property type="protein sequence ID" value="PWR07924.1"/>
    <property type="molecule type" value="Genomic_DNA"/>
</dbReference>
<name>A0A317D0B7_9ACTN</name>
<comment type="caution">
    <text evidence="2">The sequence shown here is derived from an EMBL/GenBank/DDBJ whole genome shotgun (WGS) entry which is preliminary data.</text>
</comment>
<evidence type="ECO:0000256" key="1">
    <source>
        <dbReference type="SAM" id="MobiDB-lite"/>
    </source>
</evidence>
<dbReference type="Proteomes" id="UP000246050">
    <property type="component" value="Unassembled WGS sequence"/>
</dbReference>
<reference evidence="2 3" key="1">
    <citation type="submission" date="2018-05" db="EMBL/GenBank/DDBJ databases">
        <title>Micromonosporas from Atacama Desert.</title>
        <authorList>
            <person name="Carro L."/>
            <person name="Golinska P."/>
            <person name="Klenk H.-P."/>
            <person name="Goodfellow M."/>
        </authorList>
    </citation>
    <scope>NUCLEOTIDE SEQUENCE [LARGE SCALE GENOMIC DNA]</scope>
    <source>
        <strain evidence="2 3">4G51</strain>
    </source>
</reference>
<evidence type="ECO:0000313" key="2">
    <source>
        <dbReference type="EMBL" id="PWR07924.1"/>
    </source>
</evidence>
<sequence>MKLTVTQSPLLTRTVSGSIRSLTFALDGSAALAKFCRTVAMFESRMYIRPSGTTSPNRLRKIGRLISETSKVFVGAPLTQGFPGVPAGGGSDAAVAWLTIHMAPPARAIQRPAPAARASRTGQVERRRAPTRTKAANARISSRGVTSAGVATTWPPRYWATGSRALDTGPRTAGAIARQNPRGPLRWSINPHRCIFHLSTSL</sequence>
<evidence type="ECO:0000313" key="3">
    <source>
        <dbReference type="Proteomes" id="UP000246050"/>
    </source>
</evidence>
<proteinExistence type="predicted"/>
<organism evidence="2 3">
    <name type="scientific">Micromonospora sicca</name>
    <dbReference type="NCBI Taxonomy" id="2202420"/>
    <lineage>
        <taxon>Bacteria</taxon>
        <taxon>Bacillati</taxon>
        <taxon>Actinomycetota</taxon>
        <taxon>Actinomycetes</taxon>
        <taxon>Micromonosporales</taxon>
        <taxon>Micromonosporaceae</taxon>
        <taxon>Micromonospora</taxon>
    </lineage>
</organism>
<protein>
    <submittedName>
        <fullName evidence="2">Uncharacterized protein</fullName>
    </submittedName>
</protein>
<accession>A0A317D0B7</accession>
<dbReference type="AlphaFoldDB" id="A0A317D0B7"/>
<feature type="region of interest" description="Disordered" evidence="1">
    <location>
        <begin position="110"/>
        <end position="144"/>
    </location>
</feature>
<feature type="compositionally biased region" description="Low complexity" evidence="1">
    <location>
        <begin position="110"/>
        <end position="120"/>
    </location>
</feature>